<gene>
    <name evidence="1" type="primary">TDA10</name>
    <name evidence="1" type="ORF">ATY40_BA7503017</name>
</gene>
<accession>A0A1B2JB30</accession>
<dbReference type="PANTHER" id="PTHR10285">
    <property type="entry name" value="URIDINE KINASE"/>
    <property type="match status" value="1"/>
</dbReference>
<name>A0A1B2JB30_PICPA</name>
<evidence type="ECO:0000313" key="1">
    <source>
        <dbReference type="EMBL" id="ANZ75008.1"/>
    </source>
</evidence>
<dbReference type="InterPro" id="IPR027417">
    <property type="entry name" value="P-loop_NTPase"/>
</dbReference>
<dbReference type="SUPFAM" id="SSF52540">
    <property type="entry name" value="P-loop containing nucleoside triphosphate hydrolases"/>
    <property type="match status" value="1"/>
</dbReference>
<dbReference type="EMBL" id="CP014585">
    <property type="protein sequence ID" value="ANZ75008.1"/>
    <property type="molecule type" value="Genomic_DNA"/>
</dbReference>
<evidence type="ECO:0000313" key="2">
    <source>
        <dbReference type="Proteomes" id="UP000094565"/>
    </source>
</evidence>
<dbReference type="Proteomes" id="UP000094565">
    <property type="component" value="Chromosome 2"/>
</dbReference>
<dbReference type="OrthoDB" id="347435at2759"/>
<sequence>MSSLDKSIEFILPQLDPIAKTDPNQRNVLIIGVSGPQGSGKSYLTQHVVAQLSSIHTSMNIVGMSMDDFYLTRRAQQELSDKNPSNRLISGRGLPGTHDLPLLIDVLNRIIQRATNWQIPRYDKSLFNGLGDRAPESEWLVIDNSPIDVVVFEGWFNSFTPFDDESELLDRWRKIVEVSPGFVGIEREDVIFLNNELKRYLPVWNTFDTQIVLKTNSVENVRTWRLEQEHKLIAEKGMGMTDEQVQAFIDRYMPAYYLYYEKLLNINSICVGKTLKLDISLTRQVLGSTLM</sequence>
<dbReference type="AlphaFoldDB" id="A0A1B2JB30"/>
<keyword evidence="2" id="KW-1185">Reference proteome</keyword>
<dbReference type="Gene3D" id="3.40.50.300">
    <property type="entry name" value="P-loop containing nucleotide triphosphate hydrolases"/>
    <property type="match status" value="1"/>
</dbReference>
<protein>
    <submittedName>
        <fullName evidence="1">BA75_03017T0</fullName>
    </submittedName>
</protein>
<proteinExistence type="predicted"/>
<organism evidence="1 2">
    <name type="scientific">Komagataella pastoris</name>
    <name type="common">Yeast</name>
    <name type="synonym">Pichia pastoris</name>
    <dbReference type="NCBI Taxonomy" id="4922"/>
    <lineage>
        <taxon>Eukaryota</taxon>
        <taxon>Fungi</taxon>
        <taxon>Dikarya</taxon>
        <taxon>Ascomycota</taxon>
        <taxon>Saccharomycotina</taxon>
        <taxon>Pichiomycetes</taxon>
        <taxon>Pichiales</taxon>
        <taxon>Pichiaceae</taxon>
        <taxon>Komagataella</taxon>
    </lineage>
</organism>
<reference evidence="1 2" key="1">
    <citation type="submission" date="2016-02" db="EMBL/GenBank/DDBJ databases">
        <title>Comparative genomic and transcriptomic foundation for Pichia pastoris.</title>
        <authorList>
            <person name="Love K.R."/>
            <person name="Shah K.A."/>
            <person name="Whittaker C.A."/>
            <person name="Wu J."/>
            <person name="Bartlett M.C."/>
            <person name="Ma D."/>
            <person name="Leeson R.L."/>
            <person name="Priest M."/>
            <person name="Young S.K."/>
            <person name="Love J.C."/>
        </authorList>
    </citation>
    <scope>NUCLEOTIDE SEQUENCE [LARGE SCALE GENOMIC DNA]</scope>
    <source>
        <strain evidence="1 2">ATCC 28485</strain>
    </source>
</reference>